<keyword evidence="2 3" id="KW-0040">ANK repeat</keyword>
<dbReference type="Gene3D" id="1.25.40.20">
    <property type="entry name" value="Ankyrin repeat-containing domain"/>
    <property type="match status" value="2"/>
</dbReference>
<dbReference type="AlphaFoldDB" id="A0A7S2RZ72"/>
<dbReference type="InterPro" id="IPR002110">
    <property type="entry name" value="Ankyrin_rpt"/>
</dbReference>
<feature type="repeat" description="ANK" evidence="3">
    <location>
        <begin position="180"/>
        <end position="212"/>
    </location>
</feature>
<organism evidence="4">
    <name type="scientific">Mucochytrium quahogii</name>
    <dbReference type="NCBI Taxonomy" id="96639"/>
    <lineage>
        <taxon>Eukaryota</taxon>
        <taxon>Sar</taxon>
        <taxon>Stramenopiles</taxon>
        <taxon>Bigyra</taxon>
        <taxon>Labyrinthulomycetes</taxon>
        <taxon>Thraustochytrida</taxon>
        <taxon>Thraustochytriidae</taxon>
        <taxon>Mucochytrium</taxon>
    </lineage>
</organism>
<reference evidence="4" key="1">
    <citation type="submission" date="2021-01" db="EMBL/GenBank/DDBJ databases">
        <authorList>
            <person name="Corre E."/>
            <person name="Pelletier E."/>
            <person name="Niang G."/>
            <person name="Scheremetjew M."/>
            <person name="Finn R."/>
            <person name="Kale V."/>
            <person name="Holt S."/>
            <person name="Cochrane G."/>
            <person name="Meng A."/>
            <person name="Brown T."/>
            <person name="Cohen L."/>
        </authorList>
    </citation>
    <scope>NUCLEOTIDE SEQUENCE</scope>
    <source>
        <strain evidence="4">NY070348D</strain>
    </source>
</reference>
<dbReference type="PROSITE" id="PS50088">
    <property type="entry name" value="ANK_REPEAT"/>
    <property type="match status" value="2"/>
</dbReference>
<dbReference type="PANTHER" id="PTHR24198">
    <property type="entry name" value="ANKYRIN REPEAT AND PROTEIN KINASE DOMAIN-CONTAINING PROTEIN"/>
    <property type="match status" value="1"/>
</dbReference>
<evidence type="ECO:0000256" key="2">
    <source>
        <dbReference type="ARBA" id="ARBA00023043"/>
    </source>
</evidence>
<accession>A0A7S2RZ72</accession>
<evidence type="ECO:0000313" key="4">
    <source>
        <dbReference type="EMBL" id="CAD9684912.1"/>
    </source>
</evidence>
<evidence type="ECO:0000256" key="1">
    <source>
        <dbReference type="ARBA" id="ARBA00022737"/>
    </source>
</evidence>
<feature type="repeat" description="ANK" evidence="3">
    <location>
        <begin position="250"/>
        <end position="282"/>
    </location>
</feature>
<dbReference type="InterPro" id="IPR036770">
    <property type="entry name" value="Ankyrin_rpt-contain_sf"/>
</dbReference>
<dbReference type="SMART" id="SM00248">
    <property type="entry name" value="ANK"/>
    <property type="match status" value="3"/>
</dbReference>
<evidence type="ECO:0000256" key="3">
    <source>
        <dbReference type="PROSITE-ProRule" id="PRU00023"/>
    </source>
</evidence>
<dbReference type="SUPFAM" id="SSF48403">
    <property type="entry name" value="Ankyrin repeat"/>
    <property type="match status" value="1"/>
</dbReference>
<sequence>MSRDLGMRLRACALGNELGKEESVYRRGPQFDSPDENAVLEGARSFGKLVLEMFIELDAGYDEVVEPWPKVEDKGVEFLLLKLKGEKEDEGEGFGGADEDAKAEEYFRTHSIINSLTGDVYSVSLDDLPEYEKGIRANVRDAESMEKCVDPKTGGLKLFGENVINLVRAVNVDIDSANDFGETSLYLASKRAHVKLCKWLIDNGADCNFATQAGVTPLLIATDSGSKQHLEVIQLLVKSGGANVNHANIWGMTALHVAAFRGNLEVCKLLLELGADQSLQDKKGRTPAWYTTEETCERDSSGKSSYNAEVEKMLG</sequence>
<dbReference type="Pfam" id="PF00023">
    <property type="entry name" value="Ank"/>
    <property type="match status" value="1"/>
</dbReference>
<gene>
    <name evidence="4" type="ORF">QSP1433_LOCUS8613</name>
</gene>
<keyword evidence="1" id="KW-0677">Repeat</keyword>
<dbReference type="EMBL" id="HBHK01013706">
    <property type="protein sequence ID" value="CAD9684912.1"/>
    <property type="molecule type" value="Transcribed_RNA"/>
</dbReference>
<dbReference type="PANTHER" id="PTHR24198:SF194">
    <property type="entry name" value="INVERSIN-A"/>
    <property type="match status" value="1"/>
</dbReference>
<name>A0A7S2RZ72_9STRA</name>
<dbReference type="Pfam" id="PF12796">
    <property type="entry name" value="Ank_2"/>
    <property type="match status" value="1"/>
</dbReference>
<proteinExistence type="predicted"/>
<protein>
    <submittedName>
        <fullName evidence="4">Uncharacterized protein</fullName>
    </submittedName>
</protein>
<dbReference type="PROSITE" id="PS50297">
    <property type="entry name" value="ANK_REP_REGION"/>
    <property type="match status" value="2"/>
</dbReference>